<proteinExistence type="predicted"/>
<evidence type="ECO:0000313" key="2">
    <source>
        <dbReference type="EMBL" id="MBB5704850.1"/>
    </source>
</evidence>
<name>A0A7W9EQ51_9SPHN</name>
<dbReference type="PANTHER" id="PTHR37549:SF1">
    <property type="entry name" value="LIPOPROTEIN LPRI"/>
    <property type="match status" value="1"/>
</dbReference>
<organism evidence="2 3">
    <name type="scientific">Sphingopyxis panaciterrulae</name>
    <dbReference type="NCBI Taxonomy" id="462372"/>
    <lineage>
        <taxon>Bacteria</taxon>
        <taxon>Pseudomonadati</taxon>
        <taxon>Pseudomonadota</taxon>
        <taxon>Alphaproteobacteria</taxon>
        <taxon>Sphingomonadales</taxon>
        <taxon>Sphingomonadaceae</taxon>
        <taxon>Sphingopyxis</taxon>
    </lineage>
</organism>
<dbReference type="Proteomes" id="UP000537161">
    <property type="component" value="Unassembled WGS sequence"/>
</dbReference>
<sequence>MALSGAASPSTAQPAPSVTVPASFDCGKATRAVDRFICANAALRWQDLALSRSYRAVLDSLTGPARAALVAQQRDWVGERDRRCAADRSFAELNDPASWVHDQAYDCLMVVYLDRRQTLGDRAATPIATRVIGEIDLAPIVRARPELVEDGNVRIAGMRLSPDDSHVAILLPSQEIDYPDQLWLYRVADRKLTPVTPRPDAAAKHSPEAVSAITSLAWRGGTLFAIASLWNDGSDGLDGPQAYYAATIAVGRRLRDKPAEVEGQWESVTGGLVYREDEFPDDLDAVQSLRGNEGWLVWTANRGHGTVDLHIRTRKPLGAPHLVIWGGWELAQFLFDDARSRLIYPADTGIAQFDMATRTERRIAGTGREDQPYAVSADSGTLIWATRNRCGEEYLAVREPDAPERFCLAAMTGQ</sequence>
<feature type="domain" description="Lysozyme inhibitor LprI-like N-terminal" evidence="1">
    <location>
        <begin position="30"/>
        <end position="119"/>
    </location>
</feature>
<dbReference type="PANTHER" id="PTHR37549">
    <property type="entry name" value="LIPOPROTEIN LPRI"/>
    <property type="match status" value="1"/>
</dbReference>
<gene>
    <name evidence="2" type="ORF">FHR21_000175</name>
</gene>
<evidence type="ECO:0000259" key="1">
    <source>
        <dbReference type="Pfam" id="PF07007"/>
    </source>
</evidence>
<dbReference type="GO" id="GO:0005576">
    <property type="term" value="C:extracellular region"/>
    <property type="evidence" value="ECO:0007669"/>
    <property type="project" value="TreeGrafter"/>
</dbReference>
<accession>A0A7W9EQ51</accession>
<evidence type="ECO:0000313" key="3">
    <source>
        <dbReference type="Proteomes" id="UP000537161"/>
    </source>
</evidence>
<keyword evidence="3" id="KW-1185">Reference proteome</keyword>
<protein>
    <submittedName>
        <fullName evidence="2">Uncharacterized protein YecT (DUF1311 family)</fullName>
    </submittedName>
</protein>
<dbReference type="EMBL" id="JACIJH010000001">
    <property type="protein sequence ID" value="MBB5704850.1"/>
    <property type="molecule type" value="Genomic_DNA"/>
</dbReference>
<dbReference type="Pfam" id="PF07007">
    <property type="entry name" value="LprI"/>
    <property type="match status" value="1"/>
</dbReference>
<reference evidence="2 3" key="1">
    <citation type="submission" date="2020-08" db="EMBL/GenBank/DDBJ databases">
        <title>Genomic Encyclopedia of Type Strains, Phase IV (KMG-IV): sequencing the most valuable type-strain genomes for metagenomic binning, comparative biology and taxonomic classification.</title>
        <authorList>
            <person name="Goeker M."/>
        </authorList>
    </citation>
    <scope>NUCLEOTIDE SEQUENCE [LARGE SCALE GENOMIC DNA]</scope>
    <source>
        <strain evidence="2 3">DSM 27163</strain>
    </source>
</reference>
<dbReference type="InterPro" id="IPR009739">
    <property type="entry name" value="LprI-like_N"/>
</dbReference>
<dbReference type="AlphaFoldDB" id="A0A7W9EQ51"/>
<dbReference type="InterPro" id="IPR052755">
    <property type="entry name" value="Lysozyme_Inhibitor_LprI"/>
</dbReference>
<dbReference type="Gene3D" id="1.20.1270.180">
    <property type="match status" value="1"/>
</dbReference>
<comment type="caution">
    <text evidence="2">The sequence shown here is derived from an EMBL/GenBank/DDBJ whole genome shotgun (WGS) entry which is preliminary data.</text>
</comment>
<dbReference type="SUPFAM" id="SSF82171">
    <property type="entry name" value="DPP6 N-terminal domain-like"/>
    <property type="match status" value="1"/>
</dbReference>
<dbReference type="RefSeq" id="WP_184094369.1">
    <property type="nucleotide sequence ID" value="NZ_JACIJH010000001.1"/>
</dbReference>